<accession>A0A1V4HW48</accession>
<organism evidence="1 2">
    <name type="scientific">Nitrobacter vulgaris</name>
    <dbReference type="NCBI Taxonomy" id="29421"/>
    <lineage>
        <taxon>Bacteria</taxon>
        <taxon>Pseudomonadati</taxon>
        <taxon>Pseudomonadota</taxon>
        <taxon>Alphaproteobacteria</taxon>
        <taxon>Hyphomicrobiales</taxon>
        <taxon>Nitrobacteraceae</taxon>
        <taxon>Nitrobacter</taxon>
    </lineage>
</organism>
<name>A0A1V4HW48_NITVU</name>
<keyword evidence="2" id="KW-1185">Reference proteome</keyword>
<evidence type="ECO:0000313" key="1">
    <source>
        <dbReference type="EMBL" id="OPH81832.1"/>
    </source>
</evidence>
<reference evidence="1 2" key="1">
    <citation type="submission" date="2017-02" db="EMBL/GenBank/DDBJ databases">
        <title>Genome sequence of the nitrite-oxidizing bacterium Nitrobacter vulgaris strain Ab1.</title>
        <authorList>
            <person name="Mellbye B.L."/>
            <person name="Davis E.W."/>
            <person name="Spieck E."/>
            <person name="Chang J.H."/>
            <person name="Bottomley P.J."/>
            <person name="Sayavedra-Soto L.A."/>
        </authorList>
    </citation>
    <scope>NUCLEOTIDE SEQUENCE [LARGE SCALE GENOMIC DNA]</scope>
    <source>
        <strain evidence="1 2">Ab1</strain>
    </source>
</reference>
<evidence type="ECO:0000313" key="2">
    <source>
        <dbReference type="Proteomes" id="UP000189940"/>
    </source>
</evidence>
<gene>
    <name evidence="1" type="ORF">B2M20_15255</name>
</gene>
<proteinExistence type="predicted"/>
<dbReference type="AlphaFoldDB" id="A0A1V4HW48"/>
<dbReference type="STRING" id="29421.B2M20_15255"/>
<dbReference type="Proteomes" id="UP000189940">
    <property type="component" value="Unassembled WGS sequence"/>
</dbReference>
<dbReference type="EMBL" id="MWPQ01000054">
    <property type="protein sequence ID" value="OPH81832.1"/>
    <property type="molecule type" value="Genomic_DNA"/>
</dbReference>
<protein>
    <submittedName>
        <fullName evidence="1">Uncharacterized protein</fullName>
    </submittedName>
</protein>
<comment type="caution">
    <text evidence="1">The sequence shown here is derived from an EMBL/GenBank/DDBJ whole genome shotgun (WGS) entry which is preliminary data.</text>
</comment>
<dbReference type="RefSeq" id="WP_079447895.1">
    <property type="nucleotide sequence ID" value="NZ_MWPQ01000054.1"/>
</dbReference>
<sequence>MAPRNACVGPAFARVVWMACRNIAPMVPRTGCRLQFSGCLDRLKESQNLNGLDFAAFCVIANGDERLEMLRGALAGIQLRDHLFVYIDYYFLIAFEIPTKIPTITNYWSKRETVQIITDCLMNFIQIAISAQLARGDLVRCGPNARSRAESPCSPINLIQAAVRSFANVTDWRA</sequence>